<reference evidence="2 3" key="1">
    <citation type="journal article" date="2016" name="Nat. Commun.">
        <title>Thousands of microbial genomes shed light on interconnected biogeochemical processes in an aquifer system.</title>
        <authorList>
            <person name="Anantharaman K."/>
            <person name="Brown C.T."/>
            <person name="Hug L.A."/>
            <person name="Sharon I."/>
            <person name="Castelle C.J."/>
            <person name="Probst A.J."/>
            <person name="Thomas B.C."/>
            <person name="Singh A."/>
            <person name="Wilkins M.J."/>
            <person name="Karaoz U."/>
            <person name="Brodie E.L."/>
            <person name="Williams K.H."/>
            <person name="Hubbard S.S."/>
            <person name="Banfield J.F."/>
        </authorList>
    </citation>
    <scope>NUCLEOTIDE SEQUENCE [LARGE SCALE GENOMIC DNA]</scope>
</reference>
<protein>
    <submittedName>
        <fullName evidence="2">Uncharacterized protein</fullName>
    </submittedName>
</protein>
<sequence>MSGDEGKKPALASAELSDRDFTTEFLEQVQADVVDEMPFTTLTPVEHPDALGIEGLSDLVTELRTVTLQEVDLTHLPHEPEKYLYGYSAGGNYWVVKVSRFPGPGGDVEVALWATRAESEHSYSEQEDKGGLQIRGHVSPSGEVSATEIQADDGKRVNTFTPDYTPEAGE</sequence>
<comment type="caution">
    <text evidence="2">The sequence shown here is derived from an EMBL/GenBank/DDBJ whole genome shotgun (WGS) entry which is preliminary data.</text>
</comment>
<dbReference type="AlphaFoldDB" id="A0A1F4V0E8"/>
<feature type="region of interest" description="Disordered" evidence="1">
    <location>
        <begin position="120"/>
        <end position="170"/>
    </location>
</feature>
<dbReference type="STRING" id="1802610.A2W32_04805"/>
<name>A0A1F4V0E8_UNCKA</name>
<organism evidence="2 3">
    <name type="scientific">candidate division WWE3 bacterium RBG_16_37_10</name>
    <dbReference type="NCBI Taxonomy" id="1802610"/>
    <lineage>
        <taxon>Bacteria</taxon>
        <taxon>Katanobacteria</taxon>
    </lineage>
</organism>
<evidence type="ECO:0000256" key="1">
    <source>
        <dbReference type="SAM" id="MobiDB-lite"/>
    </source>
</evidence>
<dbReference type="EMBL" id="MEUT01000036">
    <property type="protein sequence ID" value="OGC50659.1"/>
    <property type="molecule type" value="Genomic_DNA"/>
</dbReference>
<proteinExistence type="predicted"/>
<feature type="compositionally biased region" description="Basic and acidic residues" evidence="1">
    <location>
        <begin position="120"/>
        <end position="130"/>
    </location>
</feature>
<evidence type="ECO:0000313" key="3">
    <source>
        <dbReference type="Proteomes" id="UP000177371"/>
    </source>
</evidence>
<dbReference type="Proteomes" id="UP000177371">
    <property type="component" value="Unassembled WGS sequence"/>
</dbReference>
<accession>A0A1F4V0E8</accession>
<evidence type="ECO:0000313" key="2">
    <source>
        <dbReference type="EMBL" id="OGC50659.1"/>
    </source>
</evidence>
<gene>
    <name evidence="2" type="ORF">A2W32_04805</name>
</gene>